<evidence type="ECO:0000313" key="2">
    <source>
        <dbReference type="EMBL" id="KAL0479049.1"/>
    </source>
</evidence>
<evidence type="ECO:0000313" key="3">
    <source>
        <dbReference type="Proteomes" id="UP001431209"/>
    </source>
</evidence>
<keyword evidence="3" id="KW-1185">Reference proteome</keyword>
<dbReference type="AlphaFoldDB" id="A0AAW2YPQ7"/>
<comment type="caution">
    <text evidence="2">The sequence shown here is derived from an EMBL/GenBank/DDBJ whole genome shotgun (WGS) entry which is preliminary data.</text>
</comment>
<sequence>MSKQNKDNFERFLSSPYPYIIIAGIGLFEFALYKYTTRSRDKYKLSFEKVLSELIIPEHWSNKAHDYRYEPESYNNSSITFTIYEENDAKDDGSHEIVLSELNDLLEEEETMFKVNLAQLHNSTVKVIIGFDAEEFNDFDWSIIETFIITNSRLPVDLRSIKLNLQKLVSSNLLCLL</sequence>
<evidence type="ECO:0000256" key="1">
    <source>
        <dbReference type="SAM" id="Phobius"/>
    </source>
</evidence>
<accession>A0AAW2YPQ7</accession>
<protein>
    <submittedName>
        <fullName evidence="2">Uncharacterized protein</fullName>
    </submittedName>
</protein>
<dbReference type="EMBL" id="JAOPGA020000496">
    <property type="protein sequence ID" value="KAL0479049.1"/>
    <property type="molecule type" value="Genomic_DNA"/>
</dbReference>
<proteinExistence type="predicted"/>
<keyword evidence="1" id="KW-0812">Transmembrane</keyword>
<feature type="transmembrane region" description="Helical" evidence="1">
    <location>
        <begin position="16"/>
        <end position="35"/>
    </location>
</feature>
<name>A0AAW2YPQ7_9EUKA</name>
<keyword evidence="1" id="KW-0472">Membrane</keyword>
<reference evidence="2 3" key="1">
    <citation type="submission" date="2024-03" db="EMBL/GenBank/DDBJ databases">
        <title>The Acrasis kona genome and developmental transcriptomes reveal deep origins of eukaryotic multicellular pathways.</title>
        <authorList>
            <person name="Sheikh S."/>
            <person name="Fu C.-J."/>
            <person name="Brown M.W."/>
            <person name="Baldauf S.L."/>
        </authorList>
    </citation>
    <scope>NUCLEOTIDE SEQUENCE [LARGE SCALE GENOMIC DNA]</scope>
    <source>
        <strain evidence="2 3">ATCC MYA-3509</strain>
    </source>
</reference>
<organism evidence="2 3">
    <name type="scientific">Acrasis kona</name>
    <dbReference type="NCBI Taxonomy" id="1008807"/>
    <lineage>
        <taxon>Eukaryota</taxon>
        <taxon>Discoba</taxon>
        <taxon>Heterolobosea</taxon>
        <taxon>Tetramitia</taxon>
        <taxon>Eutetramitia</taxon>
        <taxon>Acrasidae</taxon>
        <taxon>Acrasis</taxon>
    </lineage>
</organism>
<keyword evidence="1" id="KW-1133">Transmembrane helix</keyword>
<gene>
    <name evidence="2" type="ORF">AKO1_007956</name>
</gene>
<dbReference type="Proteomes" id="UP001431209">
    <property type="component" value="Unassembled WGS sequence"/>
</dbReference>